<dbReference type="PANTHER" id="PTHR24321:SF8">
    <property type="entry name" value="ESTRADIOL 17-BETA-DEHYDROGENASE 8-RELATED"/>
    <property type="match status" value="1"/>
</dbReference>
<sequence>MPAHQADYWKGRVVLITGAGSGIGQATALEFARAGAQLVLLGRKEAPLAETAALVEELGAPKALVISGCDVSNNDDMGSALKKVESAFGRLDAAFNNAGVAQKAPAATAELDATEWNRVLDINLRGVFLSMKHELPLLEKTGGGAIVNTASCAGKVGFAGYAAYCASKFGVIGLTKTAALDYAQKKIFINAICPGPVETPLIEEFTGHQKAVMDAILQTVPERSVAKPAQIASMVFQMCAPWNSYMTGAAVSVDGGQTAGYAG</sequence>
<gene>
    <name evidence="5" type="ORF">E3E12_08550</name>
</gene>
<protein>
    <submittedName>
        <fullName evidence="5">SDR family oxidoreductase</fullName>
    </submittedName>
</protein>
<evidence type="ECO:0000256" key="2">
    <source>
        <dbReference type="ARBA" id="ARBA00023002"/>
    </source>
</evidence>
<proteinExistence type="inferred from homology"/>
<name>A0A4Y6UAH0_9PROT</name>
<dbReference type="PRINTS" id="PR00081">
    <property type="entry name" value="GDHRDH"/>
</dbReference>
<dbReference type="SMART" id="SM00822">
    <property type="entry name" value="PKS_KR"/>
    <property type="match status" value="1"/>
</dbReference>
<dbReference type="Proteomes" id="UP000318709">
    <property type="component" value="Chromosome"/>
</dbReference>
<dbReference type="OrthoDB" id="7375193at2"/>
<organism evidence="5 6">
    <name type="scientific">Formicincola oecophyllae</name>
    <dbReference type="NCBI Taxonomy" id="2558361"/>
    <lineage>
        <taxon>Bacteria</taxon>
        <taxon>Pseudomonadati</taxon>
        <taxon>Pseudomonadota</taxon>
        <taxon>Alphaproteobacteria</taxon>
        <taxon>Acetobacterales</taxon>
        <taxon>Acetobacteraceae</taxon>
        <taxon>Formicincola</taxon>
    </lineage>
</organism>
<dbReference type="FunFam" id="3.40.50.720:FF:000084">
    <property type="entry name" value="Short-chain dehydrogenase reductase"/>
    <property type="match status" value="1"/>
</dbReference>
<dbReference type="Pfam" id="PF13561">
    <property type="entry name" value="adh_short_C2"/>
    <property type="match status" value="1"/>
</dbReference>
<comment type="similarity">
    <text evidence="1">Belongs to the short-chain dehydrogenases/reductases (SDR) family.</text>
</comment>
<evidence type="ECO:0000313" key="5">
    <source>
        <dbReference type="EMBL" id="QDH14509.1"/>
    </source>
</evidence>
<dbReference type="PROSITE" id="PS00061">
    <property type="entry name" value="ADH_SHORT"/>
    <property type="match status" value="1"/>
</dbReference>
<dbReference type="InterPro" id="IPR036291">
    <property type="entry name" value="NAD(P)-bd_dom_sf"/>
</dbReference>
<dbReference type="Gene3D" id="3.40.50.720">
    <property type="entry name" value="NAD(P)-binding Rossmann-like Domain"/>
    <property type="match status" value="1"/>
</dbReference>
<dbReference type="InterPro" id="IPR002347">
    <property type="entry name" value="SDR_fam"/>
</dbReference>
<dbReference type="PRINTS" id="PR00080">
    <property type="entry name" value="SDRFAMILY"/>
</dbReference>
<reference evidence="5 6" key="1">
    <citation type="submission" date="2019-03" db="EMBL/GenBank/DDBJ databases">
        <title>The complete genome sequence of Swingsia_sp. F3b2 LMG30590(T).</title>
        <authorList>
            <person name="Chua K.-O."/>
            <person name="Chan K.-G."/>
            <person name="See-Too W.-S."/>
        </authorList>
    </citation>
    <scope>NUCLEOTIDE SEQUENCE [LARGE SCALE GENOMIC DNA]</scope>
    <source>
        <strain evidence="5 6">F3b2</strain>
    </source>
</reference>
<evidence type="ECO:0000256" key="3">
    <source>
        <dbReference type="ARBA" id="ARBA00023027"/>
    </source>
</evidence>
<keyword evidence="2" id="KW-0560">Oxidoreductase</keyword>
<dbReference type="AlphaFoldDB" id="A0A4Y6UAH0"/>
<accession>A0A4Y6UAH0</accession>
<evidence type="ECO:0000313" key="6">
    <source>
        <dbReference type="Proteomes" id="UP000318709"/>
    </source>
</evidence>
<dbReference type="EMBL" id="CP038231">
    <property type="protein sequence ID" value="QDH14509.1"/>
    <property type="molecule type" value="Genomic_DNA"/>
</dbReference>
<keyword evidence="6" id="KW-1185">Reference proteome</keyword>
<feature type="domain" description="Ketoreductase" evidence="4">
    <location>
        <begin position="12"/>
        <end position="205"/>
    </location>
</feature>
<evidence type="ECO:0000256" key="1">
    <source>
        <dbReference type="ARBA" id="ARBA00006484"/>
    </source>
</evidence>
<keyword evidence="3" id="KW-0520">NAD</keyword>
<dbReference type="CDD" id="cd05233">
    <property type="entry name" value="SDR_c"/>
    <property type="match status" value="1"/>
</dbReference>
<dbReference type="SUPFAM" id="SSF51735">
    <property type="entry name" value="NAD(P)-binding Rossmann-fold domains"/>
    <property type="match status" value="1"/>
</dbReference>
<dbReference type="InterPro" id="IPR057326">
    <property type="entry name" value="KR_dom"/>
</dbReference>
<dbReference type="InterPro" id="IPR020904">
    <property type="entry name" value="Sc_DH/Rdtase_CS"/>
</dbReference>
<dbReference type="KEGG" id="swf:E3E12_08550"/>
<evidence type="ECO:0000259" key="4">
    <source>
        <dbReference type="SMART" id="SM00822"/>
    </source>
</evidence>
<dbReference type="GO" id="GO:0016491">
    <property type="term" value="F:oxidoreductase activity"/>
    <property type="evidence" value="ECO:0007669"/>
    <property type="project" value="UniProtKB-KW"/>
</dbReference>
<dbReference type="PANTHER" id="PTHR24321">
    <property type="entry name" value="DEHYDROGENASES, SHORT CHAIN"/>
    <property type="match status" value="1"/>
</dbReference>